<comment type="caution">
    <text evidence="1">The sequence shown here is derived from an EMBL/GenBank/DDBJ whole genome shotgun (WGS) entry which is preliminary data.</text>
</comment>
<name>A0AA44R4Q1_9BACI</name>
<proteinExistence type="predicted"/>
<dbReference type="AlphaFoldDB" id="A0AA44R4Q1"/>
<dbReference type="Proteomes" id="UP000183185">
    <property type="component" value="Unassembled WGS sequence"/>
</dbReference>
<gene>
    <name evidence="1" type="ORF">BAQ49_18635</name>
</gene>
<evidence type="ECO:0000313" key="1">
    <source>
        <dbReference type="EMBL" id="OJE34586.1"/>
    </source>
</evidence>
<accession>A0AA44R4Q1</accession>
<evidence type="ECO:0000313" key="2">
    <source>
        <dbReference type="Proteomes" id="UP000183185"/>
    </source>
</evidence>
<dbReference type="EMBL" id="MACH01000164">
    <property type="protein sequence ID" value="OJE34586.1"/>
    <property type="molecule type" value="Genomic_DNA"/>
</dbReference>
<protein>
    <submittedName>
        <fullName evidence="1">Uncharacterized protein</fullName>
    </submittedName>
</protein>
<sequence length="63" mass="7375">MNFNIKTTTKAIEIAKQRGREDIAERNQKNLQRYQNILNTLQDGNVIFGRQDRMKRKLGVKNG</sequence>
<reference evidence="1 2" key="1">
    <citation type="submission" date="2016-06" db="EMBL/GenBank/DDBJ databases">
        <title>First insights into the genetic diversity and population structure of in the Bacillus cereus group bacteria from diverse marine environments.</title>
        <authorList>
            <person name="Liu Y."/>
            <person name="Lai Q."/>
            <person name="Shao Z."/>
        </authorList>
    </citation>
    <scope>NUCLEOTIDE SEQUENCE [LARGE SCALE GENOMIC DNA]</scope>
    <source>
        <strain evidence="1 2">TD42</strain>
    </source>
</reference>
<organism evidence="1 2">
    <name type="scientific">Bacillus proteolyticus</name>
    <dbReference type="NCBI Taxonomy" id="2026192"/>
    <lineage>
        <taxon>Bacteria</taxon>
        <taxon>Bacillati</taxon>
        <taxon>Bacillota</taxon>
        <taxon>Bacilli</taxon>
        <taxon>Bacillales</taxon>
        <taxon>Bacillaceae</taxon>
        <taxon>Bacillus</taxon>
        <taxon>Bacillus cereus group</taxon>
    </lineage>
</organism>